<dbReference type="InterPro" id="IPR002052">
    <property type="entry name" value="DNA_methylase_N6_adenine_CS"/>
</dbReference>
<dbReference type="EC" id="2.1.1.72" evidence="2"/>
<dbReference type="GO" id="GO:0009007">
    <property type="term" value="F:site-specific DNA-methyltransferase (adenine-specific) activity"/>
    <property type="evidence" value="ECO:0007669"/>
    <property type="project" value="UniProtKB-EC"/>
</dbReference>
<reference evidence="8 9" key="1">
    <citation type="submission" date="2020-08" db="EMBL/GenBank/DDBJ databases">
        <title>Functional genomics of gut bacteria from endangered species of beetles.</title>
        <authorList>
            <person name="Carlos-Shanley C."/>
        </authorList>
    </citation>
    <scope>NUCLEOTIDE SEQUENCE [LARGE SCALE GENOMIC DNA]</scope>
    <source>
        <strain evidence="8 9">S00179</strain>
    </source>
</reference>
<feature type="domain" description="DNA methylase N-4/N-6" evidence="7">
    <location>
        <begin position="121"/>
        <end position="434"/>
    </location>
</feature>
<dbReference type="SUPFAM" id="SSF53335">
    <property type="entry name" value="S-adenosyl-L-methionine-dependent methyltransferases"/>
    <property type="match status" value="1"/>
</dbReference>
<proteinExistence type="inferred from homology"/>
<comment type="catalytic activity">
    <reaction evidence="6">
        <text>a 2'-deoxyadenosine in DNA + S-adenosyl-L-methionine = an N(6)-methyl-2'-deoxyadenosine in DNA + S-adenosyl-L-homocysteine + H(+)</text>
        <dbReference type="Rhea" id="RHEA:15197"/>
        <dbReference type="Rhea" id="RHEA-COMP:12418"/>
        <dbReference type="Rhea" id="RHEA-COMP:12419"/>
        <dbReference type="ChEBI" id="CHEBI:15378"/>
        <dbReference type="ChEBI" id="CHEBI:57856"/>
        <dbReference type="ChEBI" id="CHEBI:59789"/>
        <dbReference type="ChEBI" id="CHEBI:90615"/>
        <dbReference type="ChEBI" id="CHEBI:90616"/>
        <dbReference type="EC" id="2.1.1.72"/>
    </reaction>
</comment>
<sequence length="620" mass="70012">MDKLKMHSPNLVEANIEKLAQIFPNCVTEAVDSKSGLKKAIDFDLLRQELSEYIVEGQQERFQLNWPGKRDSLLAANAPTAKTLRPVRDESVSFDKTRNLFVEGDNLEALKLLQGAYLGGVKLVYIDPPYNTGKDFIYNDDFSVDLASYLDRSYQIDAAEGRLVANTEANGRFHSDWLSMMYPRLRLARNLLREDGVIFVNIDSNEAANLQHMLDEIFGSANFVTQIAWQKRVSPANDAKWFSSDHDIIFVYAKDKECWRPNKLERTSDQLSYYKNPDNDPKGVWNSATYTCNKSKSERPNLFYPIKNPYTGEDVYPKETAVWKYGRDVTEKLAEEGRLYWGANGTSTSPRVKLYLSEMDNVVPRSVWSSEEAGHTQAATTELKNLFDGKNVFDSPKPVKLLSRIIDISCSDPDDIVLDFFAGSGTTAHAVMERSCNGKPCRFIVVQLPEALDDNKFSTIAEITKERVRRAGREIALDSSQGNEVDIGFRVLKVDTSNMKEVYYTPDAVSQDLLSGLVDNIREDRTPEDLLFQVLLDWGVDLALPISQETIAGKQVFFVDGNALVACFDKGIDEAFVKQIAEHKPLRVVFRDNGFASDSVKINVEQLFKLLSPMTEIKTL</sequence>
<dbReference type="RefSeq" id="WP_184598674.1">
    <property type="nucleotide sequence ID" value="NZ_JACHLI010000060.1"/>
</dbReference>
<comment type="caution">
    <text evidence="8">The sequence shown here is derived from an EMBL/GenBank/DDBJ whole genome shotgun (WGS) entry which is preliminary data.</text>
</comment>
<keyword evidence="3 8" id="KW-0489">Methyltransferase</keyword>
<comment type="similarity">
    <text evidence="1">Belongs to the N(4)/N(6)-methyltransferase family.</text>
</comment>
<protein>
    <recommendedName>
        <fullName evidence="2">site-specific DNA-methyltransferase (adenine-specific)</fullName>
        <ecNumber evidence="2">2.1.1.72</ecNumber>
    </recommendedName>
</protein>
<evidence type="ECO:0000313" key="8">
    <source>
        <dbReference type="EMBL" id="MBB4868133.1"/>
    </source>
</evidence>
<dbReference type="PROSITE" id="PS00092">
    <property type="entry name" value="N6_MTASE"/>
    <property type="match status" value="1"/>
</dbReference>
<dbReference type="GO" id="GO:0003677">
    <property type="term" value="F:DNA binding"/>
    <property type="evidence" value="ECO:0007669"/>
    <property type="project" value="InterPro"/>
</dbReference>
<dbReference type="AlphaFoldDB" id="A0A7W7P4J2"/>
<dbReference type="InterPro" id="IPR029063">
    <property type="entry name" value="SAM-dependent_MTases_sf"/>
</dbReference>
<dbReference type="GO" id="GO:0008170">
    <property type="term" value="F:N-methyltransferase activity"/>
    <property type="evidence" value="ECO:0007669"/>
    <property type="project" value="InterPro"/>
</dbReference>
<dbReference type="InterPro" id="IPR002941">
    <property type="entry name" value="DNA_methylase_N4/N6"/>
</dbReference>
<dbReference type="PRINTS" id="PR00506">
    <property type="entry name" value="D21N6MTFRASE"/>
</dbReference>
<evidence type="ECO:0000256" key="5">
    <source>
        <dbReference type="ARBA" id="ARBA00022691"/>
    </source>
</evidence>
<gene>
    <name evidence="8" type="ORF">HNP46_007052</name>
</gene>
<organism evidence="8 9">
    <name type="scientific">Pseudomonas nitroreducens</name>
    <dbReference type="NCBI Taxonomy" id="46680"/>
    <lineage>
        <taxon>Bacteria</taxon>
        <taxon>Pseudomonadati</taxon>
        <taxon>Pseudomonadota</taxon>
        <taxon>Gammaproteobacteria</taxon>
        <taxon>Pseudomonadales</taxon>
        <taxon>Pseudomonadaceae</taxon>
        <taxon>Pseudomonas</taxon>
    </lineage>
</organism>
<name>A0A7W7P4J2_PSENT</name>
<dbReference type="GO" id="GO:0032259">
    <property type="term" value="P:methylation"/>
    <property type="evidence" value="ECO:0007669"/>
    <property type="project" value="UniProtKB-KW"/>
</dbReference>
<evidence type="ECO:0000259" key="7">
    <source>
        <dbReference type="Pfam" id="PF01555"/>
    </source>
</evidence>
<evidence type="ECO:0000256" key="1">
    <source>
        <dbReference type="ARBA" id="ARBA00006594"/>
    </source>
</evidence>
<evidence type="ECO:0000256" key="2">
    <source>
        <dbReference type="ARBA" id="ARBA00011900"/>
    </source>
</evidence>
<dbReference type="EMBL" id="JACHLI010000060">
    <property type="protein sequence ID" value="MBB4868133.1"/>
    <property type="molecule type" value="Genomic_DNA"/>
</dbReference>
<evidence type="ECO:0000256" key="4">
    <source>
        <dbReference type="ARBA" id="ARBA00022679"/>
    </source>
</evidence>
<evidence type="ECO:0000256" key="3">
    <source>
        <dbReference type="ARBA" id="ARBA00022603"/>
    </source>
</evidence>
<dbReference type="PIRSF" id="PIRSF015855">
    <property type="entry name" value="TypeIII_Mtase_mKpnI"/>
    <property type="match status" value="1"/>
</dbReference>
<keyword evidence="5" id="KW-0949">S-adenosyl-L-methionine</keyword>
<accession>A0A7W7P4J2</accession>
<dbReference type="Proteomes" id="UP000566995">
    <property type="component" value="Unassembled WGS sequence"/>
</dbReference>
<dbReference type="Gene3D" id="3.40.50.150">
    <property type="entry name" value="Vaccinia Virus protein VP39"/>
    <property type="match status" value="1"/>
</dbReference>
<keyword evidence="4 8" id="KW-0808">Transferase</keyword>
<dbReference type="InterPro" id="IPR002295">
    <property type="entry name" value="N4/N6-MTase_EcoPI_Mod-like"/>
</dbReference>
<evidence type="ECO:0000313" key="9">
    <source>
        <dbReference type="Proteomes" id="UP000566995"/>
    </source>
</evidence>
<dbReference type="Pfam" id="PF01555">
    <property type="entry name" value="N6_N4_Mtase"/>
    <property type="match status" value="1"/>
</dbReference>
<evidence type="ECO:0000256" key="6">
    <source>
        <dbReference type="ARBA" id="ARBA00047942"/>
    </source>
</evidence>